<dbReference type="InterPro" id="IPR044068">
    <property type="entry name" value="CB"/>
</dbReference>
<organism evidence="8 9">
    <name type="scientific">Dyadobacter psychrotolerans</name>
    <dbReference type="NCBI Taxonomy" id="2541721"/>
    <lineage>
        <taxon>Bacteria</taxon>
        <taxon>Pseudomonadati</taxon>
        <taxon>Bacteroidota</taxon>
        <taxon>Cytophagia</taxon>
        <taxon>Cytophagales</taxon>
        <taxon>Spirosomataceae</taxon>
        <taxon>Dyadobacter</taxon>
    </lineage>
</organism>
<keyword evidence="1" id="KW-0159">Chromosome partition</keyword>
<evidence type="ECO:0000259" key="6">
    <source>
        <dbReference type="PROSITE" id="PS51898"/>
    </source>
</evidence>
<dbReference type="Pfam" id="PF02899">
    <property type="entry name" value="Phage_int_SAM_1"/>
    <property type="match status" value="1"/>
</dbReference>
<dbReference type="GO" id="GO:0006310">
    <property type="term" value="P:DNA recombination"/>
    <property type="evidence" value="ECO:0007669"/>
    <property type="project" value="UniProtKB-KW"/>
</dbReference>
<comment type="caution">
    <text evidence="8">The sequence shown here is derived from an EMBL/GenBank/DDBJ whole genome shotgun (WGS) entry which is preliminary data.</text>
</comment>
<keyword evidence="2" id="KW-0229">DNA integration</keyword>
<evidence type="ECO:0000256" key="1">
    <source>
        <dbReference type="ARBA" id="ARBA00022829"/>
    </source>
</evidence>
<dbReference type="InterPro" id="IPR010998">
    <property type="entry name" value="Integrase_recombinase_N"/>
</dbReference>
<keyword evidence="3 5" id="KW-0238">DNA-binding</keyword>
<evidence type="ECO:0000313" key="8">
    <source>
        <dbReference type="EMBL" id="TDE08422.1"/>
    </source>
</evidence>
<feature type="domain" description="Tyr recombinase" evidence="6">
    <location>
        <begin position="121"/>
        <end position="310"/>
    </location>
</feature>
<dbReference type="PROSITE" id="PS51898">
    <property type="entry name" value="TYR_RECOMBINASE"/>
    <property type="match status" value="1"/>
</dbReference>
<evidence type="ECO:0000256" key="4">
    <source>
        <dbReference type="ARBA" id="ARBA00023172"/>
    </source>
</evidence>
<dbReference type="OrthoDB" id="107900at2"/>
<name>A0A4R5D4T8_9BACT</name>
<dbReference type="PANTHER" id="PTHR30349">
    <property type="entry name" value="PHAGE INTEGRASE-RELATED"/>
    <property type="match status" value="1"/>
</dbReference>
<dbReference type="PROSITE" id="PS51900">
    <property type="entry name" value="CB"/>
    <property type="match status" value="1"/>
</dbReference>
<dbReference type="GO" id="GO:0015074">
    <property type="term" value="P:DNA integration"/>
    <property type="evidence" value="ECO:0007669"/>
    <property type="project" value="UniProtKB-KW"/>
</dbReference>
<sequence length="340" mass="38988">MKQTSFAKYLTQFMVSYLVDERGYSRNTVSAYRDSIILLLTYMRDAHRINADRIEFKDITRERIISFLGWLEAERHCSISTRNARLAALHSFFRFLTYKYPDHLKEWQSILSLKIKKCDTPEVIYLTADGVKLLLAQPDTSKRKGRRDQVLISLMFECAGRVQEIADLVPSRINFGKPALLTIKGKGNKTRLVPISEPMTAILKRYMQENGLLRDQATDYPLFSNGRGDKLTRMGITAIIRKYSMTARLIDPSIIPAGISPHSLRHSKAMLLQQSEVNIFAIRDFLGHASVTTTEIYARIDNRQKREALEKTSLTPQSTELPVWQSNKGLLDWLESLGKE</sequence>
<keyword evidence="4" id="KW-0233">DNA recombination</keyword>
<dbReference type="AlphaFoldDB" id="A0A4R5D4T8"/>
<evidence type="ECO:0000256" key="2">
    <source>
        <dbReference type="ARBA" id="ARBA00022908"/>
    </source>
</evidence>
<dbReference type="RefSeq" id="WP_131962882.1">
    <property type="nucleotide sequence ID" value="NZ_SMFL01000026.1"/>
</dbReference>
<dbReference type="InterPro" id="IPR004107">
    <property type="entry name" value="Integrase_SAM-like_N"/>
</dbReference>
<evidence type="ECO:0000313" key="9">
    <source>
        <dbReference type="Proteomes" id="UP000294850"/>
    </source>
</evidence>
<dbReference type="Gene3D" id="1.10.443.10">
    <property type="entry name" value="Intergrase catalytic core"/>
    <property type="match status" value="1"/>
</dbReference>
<dbReference type="GO" id="GO:0003677">
    <property type="term" value="F:DNA binding"/>
    <property type="evidence" value="ECO:0007669"/>
    <property type="project" value="UniProtKB-UniRule"/>
</dbReference>
<dbReference type="SUPFAM" id="SSF56349">
    <property type="entry name" value="DNA breaking-rejoining enzymes"/>
    <property type="match status" value="1"/>
</dbReference>
<dbReference type="PANTHER" id="PTHR30349:SF81">
    <property type="entry name" value="TYROSINE RECOMBINASE XERC"/>
    <property type="match status" value="1"/>
</dbReference>
<dbReference type="InterPro" id="IPR050090">
    <property type="entry name" value="Tyrosine_recombinase_XerCD"/>
</dbReference>
<dbReference type="Gene3D" id="1.10.150.130">
    <property type="match status" value="1"/>
</dbReference>
<protein>
    <submittedName>
        <fullName evidence="8">Integrase</fullName>
    </submittedName>
</protein>
<dbReference type="EMBL" id="SMFL01000026">
    <property type="protein sequence ID" value="TDE08422.1"/>
    <property type="molecule type" value="Genomic_DNA"/>
</dbReference>
<dbReference type="Pfam" id="PF00589">
    <property type="entry name" value="Phage_integrase"/>
    <property type="match status" value="1"/>
</dbReference>
<evidence type="ECO:0000256" key="5">
    <source>
        <dbReference type="PROSITE-ProRule" id="PRU01248"/>
    </source>
</evidence>
<dbReference type="InterPro" id="IPR013762">
    <property type="entry name" value="Integrase-like_cat_sf"/>
</dbReference>
<feature type="domain" description="Core-binding (CB)" evidence="7">
    <location>
        <begin position="4"/>
        <end position="97"/>
    </location>
</feature>
<dbReference type="GO" id="GO:0007059">
    <property type="term" value="P:chromosome segregation"/>
    <property type="evidence" value="ECO:0007669"/>
    <property type="project" value="UniProtKB-KW"/>
</dbReference>
<dbReference type="InterPro" id="IPR011010">
    <property type="entry name" value="DNA_brk_join_enz"/>
</dbReference>
<evidence type="ECO:0000259" key="7">
    <source>
        <dbReference type="PROSITE" id="PS51900"/>
    </source>
</evidence>
<gene>
    <name evidence="8" type="ORF">E0F88_32725</name>
</gene>
<accession>A0A4R5D4T8</accession>
<keyword evidence="9" id="KW-1185">Reference proteome</keyword>
<dbReference type="Proteomes" id="UP000294850">
    <property type="component" value="Unassembled WGS sequence"/>
</dbReference>
<proteinExistence type="predicted"/>
<evidence type="ECO:0000256" key="3">
    <source>
        <dbReference type="ARBA" id="ARBA00023125"/>
    </source>
</evidence>
<dbReference type="InterPro" id="IPR002104">
    <property type="entry name" value="Integrase_catalytic"/>
</dbReference>
<reference evidence="8 9" key="1">
    <citation type="submission" date="2019-03" db="EMBL/GenBank/DDBJ databases">
        <title>Dyadobacter AR-3-6 sp. nov., isolated from arctic soil.</title>
        <authorList>
            <person name="Chaudhary D.K."/>
        </authorList>
    </citation>
    <scope>NUCLEOTIDE SEQUENCE [LARGE SCALE GENOMIC DNA]</scope>
    <source>
        <strain evidence="8 9">AR-3-6</strain>
    </source>
</reference>